<dbReference type="InterPro" id="IPR005079">
    <property type="entry name" value="Peptidase_C45_hydrolase"/>
</dbReference>
<dbReference type="AlphaFoldDB" id="A0A150WE06"/>
<accession>A0A150WE06</accession>
<evidence type="ECO:0000259" key="2">
    <source>
        <dbReference type="Pfam" id="PF03417"/>
    </source>
</evidence>
<proteinExistence type="predicted"/>
<name>A0A150WE06_BDEBC</name>
<keyword evidence="1" id="KW-0732">Signal</keyword>
<evidence type="ECO:0000313" key="4">
    <source>
        <dbReference type="Proteomes" id="UP000075391"/>
    </source>
</evidence>
<feature type="signal peptide" evidence="1">
    <location>
        <begin position="1"/>
        <end position="17"/>
    </location>
</feature>
<protein>
    <recommendedName>
        <fullName evidence="2">Peptidase C45 hydrolase domain-containing protein</fullName>
    </recommendedName>
</protein>
<dbReference type="NCBIfam" id="NF040521">
    <property type="entry name" value="C45_proenzyme"/>
    <property type="match status" value="1"/>
</dbReference>
<dbReference type="RefSeq" id="WP_063244567.1">
    <property type="nucleotide sequence ID" value="NZ_LUKF01000017.1"/>
</dbReference>
<comment type="caution">
    <text evidence="3">The sequence shown here is derived from an EMBL/GenBank/DDBJ whole genome shotgun (WGS) entry which is preliminary data.</text>
</comment>
<dbReference type="EMBL" id="LUKF01000017">
    <property type="protein sequence ID" value="KYG61203.1"/>
    <property type="molecule type" value="Genomic_DNA"/>
</dbReference>
<dbReference type="InterPro" id="IPR047794">
    <property type="entry name" value="C45_proenzyme-like"/>
</dbReference>
<dbReference type="OrthoDB" id="5287380at2"/>
<dbReference type="Proteomes" id="UP000075391">
    <property type="component" value="Unassembled WGS sequence"/>
</dbReference>
<feature type="chain" id="PRO_5007572613" description="Peptidase C45 hydrolase domain-containing protein" evidence="1">
    <location>
        <begin position="18"/>
        <end position="659"/>
    </location>
</feature>
<organism evidence="3 4">
    <name type="scientific">Bdellovibrio bacteriovorus</name>
    <dbReference type="NCBI Taxonomy" id="959"/>
    <lineage>
        <taxon>Bacteria</taxon>
        <taxon>Pseudomonadati</taxon>
        <taxon>Bdellovibrionota</taxon>
        <taxon>Bdellovibrionia</taxon>
        <taxon>Bdellovibrionales</taxon>
        <taxon>Pseudobdellovibrionaceae</taxon>
        <taxon>Bdellovibrio</taxon>
    </lineage>
</organism>
<evidence type="ECO:0000313" key="3">
    <source>
        <dbReference type="EMBL" id="KYG61203.1"/>
    </source>
</evidence>
<gene>
    <name evidence="3" type="ORF">AZI85_09660</name>
</gene>
<sequence length="659" mass="74050">MKNIIALLLLLPVFSYADCTLVQELQGQKHFICGAEGAKNKVHVLDLQGGFSETAYYHGLFLRKEIEKGVLAGVQTQVQRAFAELSPKDREQILLIKKCVMDNYRASVSDEFKSGLKNLYRGLKDAGSKVGWSEFEESNYMVEFSIFTDSMQRLLDENPRKGKMKVFASCAPYFVGHALLKPFKKLAQGLRSIKMGCTGISASATSSTEGALVHGRNFDTGLLGFYETNQVIVINRQRNGMTSAGLASAGLHYAGGISGINNYGLAVSLHELQTEGTQIRYESGQSDVAPYLLHSILMKAKTLNEAIAMIQTRKGFGAWTFFISDSKTDEAASIELSGNTVAVARRSKNTYLGQSNHFVAAATSAEGYEYSLNKTLETRARLSHVQRTIKEDFGHIDAQWVINRLSGHTDELVGARSFGRTTTKVYTAATHVMIPERQEWWMSVAETYPTNRSPFIGFRLSTNPNSPIEVLGVKKAWEDPEKTAWYDSMKYYVQAYLTNEADHHTLAGFDRTLGLINQASEQARSAGIYEFPYHFMWARIKVQRAAKAIMAGKRDEAFIDLTESLERLEEISVRIGTTLHPYEKFQLDLWKFRAETLKPQTHKNKALQQSSRKEAQKTLTELIQKYPSQSELYDLQWSLQEEAQLYIVLDSEIRLGTVE</sequence>
<dbReference type="Pfam" id="PF03417">
    <property type="entry name" value="AAT"/>
    <property type="match status" value="1"/>
</dbReference>
<dbReference type="Gene3D" id="3.60.60.10">
    <property type="entry name" value="Penicillin V Acylase, Chain A"/>
    <property type="match status" value="1"/>
</dbReference>
<evidence type="ECO:0000256" key="1">
    <source>
        <dbReference type="SAM" id="SignalP"/>
    </source>
</evidence>
<reference evidence="3 4" key="1">
    <citation type="submission" date="2016-03" db="EMBL/GenBank/DDBJ databases">
        <authorList>
            <person name="Ploux O."/>
        </authorList>
    </citation>
    <scope>NUCLEOTIDE SEQUENCE [LARGE SCALE GENOMIC DNA]</scope>
    <source>
        <strain evidence="3 4">BER2</strain>
    </source>
</reference>
<feature type="domain" description="Peptidase C45 hydrolase" evidence="2">
    <location>
        <begin position="212"/>
        <end position="446"/>
    </location>
</feature>